<dbReference type="Proteomes" id="UP000037175">
    <property type="component" value="Unassembled WGS sequence"/>
</dbReference>
<keyword evidence="1" id="KW-0812">Transmembrane</keyword>
<keyword evidence="4" id="KW-1185">Reference proteome</keyword>
<keyword evidence="1" id="KW-1133">Transmembrane helix</keyword>
<reference evidence="4" key="1">
    <citation type="submission" date="2015-07" db="EMBL/GenBank/DDBJ databases">
        <title>Complete Genome of Thermincola ferriacetica strain Z-0001T.</title>
        <authorList>
            <person name="Lusk B."/>
            <person name="Badalamenti J.P."/>
            <person name="Parameswaran P."/>
            <person name="Bond D.R."/>
            <person name="Torres C.I."/>
        </authorList>
    </citation>
    <scope>NUCLEOTIDE SEQUENCE [LARGE SCALE GENOMIC DNA]</scope>
    <source>
        <strain evidence="4">Z-0001</strain>
    </source>
</reference>
<evidence type="ECO:0000313" key="4">
    <source>
        <dbReference type="Proteomes" id="UP000037175"/>
    </source>
</evidence>
<evidence type="ECO:0000313" key="3">
    <source>
        <dbReference type="EMBL" id="KNZ68807.1"/>
    </source>
</evidence>
<dbReference type="AlphaFoldDB" id="A0A0L6VZQ2"/>
<evidence type="ECO:0000256" key="1">
    <source>
        <dbReference type="SAM" id="Phobius"/>
    </source>
</evidence>
<evidence type="ECO:0000259" key="2">
    <source>
        <dbReference type="Pfam" id="PF07811"/>
    </source>
</evidence>
<proteinExistence type="predicted"/>
<dbReference type="Pfam" id="PF07811">
    <property type="entry name" value="TadE"/>
    <property type="match status" value="1"/>
</dbReference>
<gene>
    <name evidence="3" type="ORF">Tfer_2529</name>
</gene>
<feature type="domain" description="TadE-like" evidence="2">
    <location>
        <begin position="18"/>
        <end position="59"/>
    </location>
</feature>
<organism evidence="3 4">
    <name type="scientific">Thermincola ferriacetica</name>
    <dbReference type="NCBI Taxonomy" id="281456"/>
    <lineage>
        <taxon>Bacteria</taxon>
        <taxon>Bacillati</taxon>
        <taxon>Bacillota</taxon>
        <taxon>Clostridia</taxon>
        <taxon>Eubacteriales</taxon>
        <taxon>Thermincolaceae</taxon>
        <taxon>Thermincola</taxon>
    </lineage>
</organism>
<name>A0A0L6VZQ2_9FIRM</name>
<protein>
    <submittedName>
        <fullName evidence="3">TadE family protein</fullName>
    </submittedName>
</protein>
<dbReference type="EMBL" id="LGTE01000021">
    <property type="protein sequence ID" value="KNZ68807.1"/>
    <property type="molecule type" value="Genomic_DNA"/>
</dbReference>
<feature type="transmembrane region" description="Helical" evidence="1">
    <location>
        <begin position="20"/>
        <end position="51"/>
    </location>
</feature>
<comment type="caution">
    <text evidence="3">The sequence shown here is derived from an EMBL/GenBank/DDBJ whole genome shotgun (WGS) entry which is preliminary data.</text>
</comment>
<keyword evidence="1" id="KW-0472">Membrane</keyword>
<accession>A0A0L6VZQ2</accession>
<dbReference type="RefSeq" id="WP_052218627.1">
    <property type="nucleotide sequence ID" value="NZ_LGTE01000021.1"/>
</dbReference>
<dbReference type="InterPro" id="IPR012495">
    <property type="entry name" value="TadE-like_dom"/>
</dbReference>
<sequence length="216" mass="24409">MATKRVILMRNFFKDKNGSLTLEATIVFPFFLVLMLTLINFVHVCMVYIAMDHAVSQTAKQIAVHSYPLKFIRGSDPAGMEDLAQKILMDPTNATLDLPQQIKAAVTSDFLAVVGNQIKEDTMALIEPAVKVYAQKKIREMYPLGSLRDDSFKIVKAVMFNPFNLSRSNGLVNNVELNNEDVALVVEYKVKLLFPFFKKELTLSNTAIERSWVDDK</sequence>